<name>A0A0K8RCC0_IXORI</name>
<dbReference type="EMBL" id="GADI01005699">
    <property type="protein sequence ID" value="JAA68109.1"/>
    <property type="molecule type" value="mRNA"/>
</dbReference>
<accession>A0A0K8RCC0</accession>
<dbReference type="AlphaFoldDB" id="A0A0K8RCC0"/>
<reference evidence="1" key="1">
    <citation type="submission" date="2012-12" db="EMBL/GenBank/DDBJ databases">
        <title>Identification and characterization of a phenylalanine ammonia-lyase gene family in Isatis indigotica Fort.</title>
        <authorList>
            <person name="Liu Q."/>
            <person name="Chen J."/>
            <person name="Zhou X."/>
            <person name="Di P."/>
            <person name="Xiao Y."/>
            <person name="Xuan H."/>
            <person name="Zhang L."/>
            <person name="Chen W."/>
        </authorList>
    </citation>
    <scope>NUCLEOTIDE SEQUENCE</scope>
    <source>
        <tissue evidence="1">Salivary gland</tissue>
    </source>
</reference>
<organism evidence="1">
    <name type="scientific">Ixodes ricinus</name>
    <name type="common">Common tick</name>
    <name type="synonym">Acarus ricinus</name>
    <dbReference type="NCBI Taxonomy" id="34613"/>
    <lineage>
        <taxon>Eukaryota</taxon>
        <taxon>Metazoa</taxon>
        <taxon>Ecdysozoa</taxon>
        <taxon>Arthropoda</taxon>
        <taxon>Chelicerata</taxon>
        <taxon>Arachnida</taxon>
        <taxon>Acari</taxon>
        <taxon>Parasitiformes</taxon>
        <taxon>Ixodida</taxon>
        <taxon>Ixodoidea</taxon>
        <taxon>Ixodidae</taxon>
        <taxon>Ixodinae</taxon>
        <taxon>Ixodes</taxon>
    </lineage>
</organism>
<sequence length="135" mass="15135">MFSKFTRLFRQYSNETSWLAAHAQSMFLVEDKWVLSVCTADSEQQYSLGGPIGFGKRVSCLPWKACSNQGATAVFARVNKACGSAFLQSKLLSAHIGFLQRIVFLTAFLMQNTMSSCMCTPLISMTMRQLVEQIR</sequence>
<protein>
    <submittedName>
        <fullName evidence="1">Uncharacterized protein</fullName>
    </submittedName>
</protein>
<proteinExistence type="evidence at transcript level"/>
<evidence type="ECO:0000313" key="1">
    <source>
        <dbReference type="EMBL" id="JAA68109.1"/>
    </source>
</evidence>